<feature type="transmembrane region" description="Helical" evidence="10">
    <location>
        <begin position="213"/>
        <end position="235"/>
    </location>
</feature>
<feature type="region of interest" description="Disordered" evidence="9">
    <location>
        <begin position="694"/>
        <end position="752"/>
    </location>
</feature>
<evidence type="ECO:0000313" key="13">
    <source>
        <dbReference type="EMBL" id="CAG9981469.1"/>
    </source>
</evidence>
<feature type="domain" description="ABC transmembrane type-1" evidence="12">
    <location>
        <begin position="60"/>
        <end position="361"/>
    </location>
</feature>
<accession>A0A9N9XXJ1</accession>
<evidence type="ECO:0000256" key="10">
    <source>
        <dbReference type="SAM" id="Phobius"/>
    </source>
</evidence>
<evidence type="ECO:0000256" key="1">
    <source>
        <dbReference type="ARBA" id="ARBA00004141"/>
    </source>
</evidence>
<keyword evidence="3" id="KW-0813">Transport</keyword>
<evidence type="ECO:0000256" key="6">
    <source>
        <dbReference type="ARBA" id="ARBA00022840"/>
    </source>
</evidence>
<dbReference type="PANTHER" id="PTHR43394">
    <property type="entry name" value="ATP-DEPENDENT PERMEASE MDL1, MITOCHONDRIAL"/>
    <property type="match status" value="1"/>
</dbReference>
<feature type="transmembrane region" description="Helical" evidence="10">
    <location>
        <begin position="113"/>
        <end position="137"/>
    </location>
</feature>
<feature type="transmembrane region" description="Helical" evidence="10">
    <location>
        <begin position="819"/>
        <end position="841"/>
    </location>
</feature>
<feature type="region of interest" description="Disordered" evidence="9">
    <location>
        <begin position="1"/>
        <end position="22"/>
    </location>
</feature>
<dbReference type="InterPro" id="IPR017871">
    <property type="entry name" value="ABC_transporter-like_CS"/>
</dbReference>
<keyword evidence="14" id="KW-1185">Reference proteome</keyword>
<evidence type="ECO:0000256" key="5">
    <source>
        <dbReference type="ARBA" id="ARBA00022741"/>
    </source>
</evidence>
<feature type="transmembrane region" description="Helical" evidence="10">
    <location>
        <begin position="769"/>
        <end position="799"/>
    </location>
</feature>
<name>A0A9N9XXJ1_9HYPO</name>
<dbReference type="OrthoDB" id="6500128at2759"/>
<dbReference type="GO" id="GO:0005524">
    <property type="term" value="F:ATP binding"/>
    <property type="evidence" value="ECO:0007669"/>
    <property type="project" value="UniProtKB-KW"/>
</dbReference>
<keyword evidence="4 10" id="KW-0812">Transmembrane</keyword>
<dbReference type="CDD" id="cd18578">
    <property type="entry name" value="ABC_6TM_Pgp_ABCB1_D2_like"/>
    <property type="match status" value="1"/>
</dbReference>
<evidence type="ECO:0000256" key="3">
    <source>
        <dbReference type="ARBA" id="ARBA00022448"/>
    </source>
</evidence>
<dbReference type="GO" id="GO:0005743">
    <property type="term" value="C:mitochondrial inner membrane"/>
    <property type="evidence" value="ECO:0007669"/>
    <property type="project" value="TreeGrafter"/>
</dbReference>
<dbReference type="SUPFAM" id="SSF90123">
    <property type="entry name" value="ABC transporter transmembrane region"/>
    <property type="match status" value="2"/>
</dbReference>
<keyword evidence="7 10" id="KW-1133">Transmembrane helix</keyword>
<proteinExistence type="inferred from homology"/>
<dbReference type="Proteomes" id="UP000754883">
    <property type="component" value="Unassembled WGS sequence"/>
</dbReference>
<feature type="transmembrane region" description="Helical" evidence="10">
    <location>
        <begin position="189"/>
        <end position="207"/>
    </location>
</feature>
<keyword evidence="5" id="KW-0547">Nucleotide-binding</keyword>
<dbReference type="InterPro" id="IPR003593">
    <property type="entry name" value="AAA+_ATPase"/>
</dbReference>
<evidence type="ECO:0000256" key="7">
    <source>
        <dbReference type="ARBA" id="ARBA00022989"/>
    </source>
</evidence>
<evidence type="ECO:0000256" key="9">
    <source>
        <dbReference type="SAM" id="MobiDB-lite"/>
    </source>
</evidence>
<feature type="domain" description="ABC transmembrane type-1" evidence="12">
    <location>
        <begin position="772"/>
        <end position="1061"/>
    </location>
</feature>
<dbReference type="InterPro" id="IPR011527">
    <property type="entry name" value="ABC1_TM_dom"/>
</dbReference>
<dbReference type="SUPFAM" id="SSF52540">
    <property type="entry name" value="P-loop containing nucleoside triphosphate hydrolases"/>
    <property type="match status" value="2"/>
</dbReference>
<dbReference type="GO" id="GO:0016887">
    <property type="term" value="F:ATP hydrolysis activity"/>
    <property type="evidence" value="ECO:0007669"/>
    <property type="project" value="InterPro"/>
</dbReference>
<evidence type="ECO:0000259" key="12">
    <source>
        <dbReference type="PROSITE" id="PS50929"/>
    </source>
</evidence>
<keyword evidence="8 10" id="KW-0472">Membrane</keyword>
<evidence type="ECO:0000256" key="4">
    <source>
        <dbReference type="ARBA" id="ARBA00022692"/>
    </source>
</evidence>
<feature type="region of interest" description="Disordered" evidence="9">
    <location>
        <begin position="1080"/>
        <end position="1109"/>
    </location>
</feature>
<dbReference type="FunFam" id="3.40.50.300:FF:000913">
    <property type="entry name" value="ABC multidrug transporter SitT"/>
    <property type="match status" value="1"/>
</dbReference>
<feature type="compositionally biased region" description="Basic and acidic residues" evidence="9">
    <location>
        <begin position="729"/>
        <end position="746"/>
    </location>
</feature>
<dbReference type="Gene3D" id="3.40.50.300">
    <property type="entry name" value="P-loop containing nucleotide triphosphate hydrolases"/>
    <property type="match status" value="2"/>
</dbReference>
<dbReference type="InterPro" id="IPR003439">
    <property type="entry name" value="ABC_transporter-like_ATP-bd"/>
</dbReference>
<evidence type="ECO:0000259" key="11">
    <source>
        <dbReference type="PROSITE" id="PS50893"/>
    </source>
</evidence>
<feature type="transmembrane region" description="Helical" evidence="10">
    <location>
        <begin position="290"/>
        <end position="315"/>
    </location>
</feature>
<comment type="subcellular location">
    <subcellularLocation>
        <location evidence="1">Membrane</location>
        <topology evidence="1">Multi-pass membrane protein</topology>
    </subcellularLocation>
</comment>
<gene>
    <name evidence="13" type="ORF">CBYS24578_00008361</name>
</gene>
<dbReference type="InterPro" id="IPR036640">
    <property type="entry name" value="ABC1_TM_sf"/>
</dbReference>
<feature type="transmembrane region" description="Helical" evidence="10">
    <location>
        <begin position="335"/>
        <end position="360"/>
    </location>
</feature>
<sequence>MAAEDKTASKEATSTPVAVQEKKDEPKSSSFKLTDFKQFFIFFRVLFAADPTWLDYCLIAFATITAAAAGVPFPLMGIVFGQLVDDMNGATCAAEGESNADPFSYESSINQKVLLNVYIGIAALVLIYSYIVAWSVISQRLAHRLRSRYVAALLRQPPSFFDVRAAAGEVSSRLHGDITAVQAGTSEKVGVFIVCWSFFITVFVIAFSKQPRLAGMLVSMLPVYLLSVGVGSVFIQKFAKQTETVAAASSIASESLTHISVVQAFGAAERLESKFATYMRDARNAGMKRSAVVAIQSGMLYFVSYAGIALAFWQGSKMIAESVSNAGQNATIGEIYMVVYLLIDACVMLGSLAPILPVLGGATAAYKRLMEDIEAPSPMDGTSEEGDKLTVGSAKSIRFQDVTFEYPARAGQQVLRNVSMEFPAGSYTAIVGLSGSGKSTIAALLDRLYDPVEGKVEIDGHDLRDLNVKNLRSFISFVQQEPSLLDRSLLENIALGLVNSPNPAHQHLKPLLYGPELSKLAVKGREISSSADNITSDPNLKELVDLVIKAAEQADAMSFIERLEDGFGTVVGPRGSLLSGGQRQRVALARALIRDPEILVLDEATSALDSATEKRIQLAVERAATENRTIISIAHRLSTIRNAHNIIVMEAGKVIEQGTYVDLMAKEDGAFAGMARLQSVGTLDKDAHSISGDSIDASTLKSDNPGPGRLLSMDKGTEVDEPEVDEEKEEKKSKKKKEEPTTKDGELDAPQPLGRTMGRVWKIIRSSTGWIALAIISAIIVGCTFSGSGVIFGFTIGALNPCANTAERILSLGRLYSGLMFMLACVEGFANFFAWSGFGVISEKLLYSVRVLSFRSLLRQDVQWHQSENRSPSGLLAIITRDCTAIGGFSGSTIGTLFAVCVNVLVAIILSHIIAWKIALVCLVVIPIILGAGFMQLHQLARYQERHTEAFSTATSVATEAVQSIRTVAALSLENQFMDSYNHLLSKPRKEMVRASASANIWLAINHTTSTFLNALAYWWGTQLMMKGEYTQTQFLIIFIAMLTASKIWGSMFTLAPEFSRAHIALNRLMTVISIGPDQTLKSAGKGPQSDVEATGEAKPQTEKSGQRGGAKITFNNVSFSYPSRPDVPVLDNVSFTIQPNQFCGLVGPSGAGKSTIMNLMQQLYTQTSGVISIDDADIANGPSSFRDSIALVPQDPSLFQGSIRFNVGLGAPPGTEATEEEIEEACRLANIHDVIMALPDKYDSDCGPSASHLSGGQRQRLAIARALVRRPRLLLLDESTSALDAASEAALQEGLEKAARGTTVLAITHRLHTVRKADVIFVVEGGQIVDKGRHGELMERRESYRINAMQQMLQ</sequence>
<dbReference type="EMBL" id="CABFNO020001323">
    <property type="protein sequence ID" value="CAG9981469.1"/>
    <property type="molecule type" value="Genomic_DNA"/>
</dbReference>
<feature type="domain" description="ABC transporter" evidence="11">
    <location>
        <begin position="1113"/>
        <end position="1351"/>
    </location>
</feature>
<dbReference type="PROSITE" id="PS00211">
    <property type="entry name" value="ABC_TRANSPORTER_1"/>
    <property type="match status" value="2"/>
</dbReference>
<dbReference type="CDD" id="cd18577">
    <property type="entry name" value="ABC_6TM_Pgp_ABCB1_D1_like"/>
    <property type="match status" value="1"/>
</dbReference>
<organism evidence="13 14">
    <name type="scientific">Clonostachys byssicola</name>
    <dbReference type="NCBI Taxonomy" id="160290"/>
    <lineage>
        <taxon>Eukaryota</taxon>
        <taxon>Fungi</taxon>
        <taxon>Dikarya</taxon>
        <taxon>Ascomycota</taxon>
        <taxon>Pezizomycotina</taxon>
        <taxon>Sordariomycetes</taxon>
        <taxon>Hypocreomycetidae</taxon>
        <taxon>Hypocreales</taxon>
        <taxon>Bionectriaceae</taxon>
        <taxon>Clonostachys</taxon>
    </lineage>
</organism>
<dbReference type="Pfam" id="PF00005">
    <property type="entry name" value="ABC_tran"/>
    <property type="match status" value="2"/>
</dbReference>
<dbReference type="PANTHER" id="PTHR43394:SF27">
    <property type="entry name" value="ATP-DEPENDENT TRANSLOCASE ABCB1-LIKE"/>
    <property type="match status" value="1"/>
</dbReference>
<dbReference type="Gene3D" id="1.20.1560.10">
    <property type="entry name" value="ABC transporter type 1, transmembrane domain"/>
    <property type="match status" value="1"/>
</dbReference>
<feature type="transmembrane region" description="Helical" evidence="10">
    <location>
        <begin position="1033"/>
        <end position="1056"/>
    </location>
</feature>
<evidence type="ECO:0000313" key="14">
    <source>
        <dbReference type="Proteomes" id="UP000754883"/>
    </source>
</evidence>
<comment type="similarity">
    <text evidence="2">Belongs to the ABC transporter superfamily. ABCB family. Multidrug resistance exporter (TC 3.A.1.201) subfamily.</text>
</comment>
<dbReference type="GO" id="GO:0015421">
    <property type="term" value="F:ABC-type oligopeptide transporter activity"/>
    <property type="evidence" value="ECO:0007669"/>
    <property type="project" value="TreeGrafter"/>
</dbReference>
<feature type="transmembrane region" description="Helical" evidence="10">
    <location>
        <begin position="916"/>
        <end position="937"/>
    </location>
</feature>
<feature type="transmembrane region" description="Helical" evidence="10">
    <location>
        <begin position="53"/>
        <end position="80"/>
    </location>
</feature>
<keyword evidence="6" id="KW-0067">ATP-binding</keyword>
<dbReference type="FunFam" id="1.20.1560.10:FF:000057">
    <property type="entry name" value="ABC multidrug transporter SitT"/>
    <property type="match status" value="1"/>
</dbReference>
<evidence type="ECO:0000256" key="8">
    <source>
        <dbReference type="ARBA" id="ARBA00023136"/>
    </source>
</evidence>
<feature type="domain" description="ABC transporter" evidence="11">
    <location>
        <begin position="397"/>
        <end position="676"/>
    </location>
</feature>
<dbReference type="InterPro" id="IPR039421">
    <property type="entry name" value="Type_1_exporter"/>
</dbReference>
<comment type="caution">
    <text evidence="13">The sequence shown here is derived from an EMBL/GenBank/DDBJ whole genome shotgun (WGS) entry which is preliminary data.</text>
</comment>
<dbReference type="PROSITE" id="PS50893">
    <property type="entry name" value="ABC_TRANSPORTER_2"/>
    <property type="match status" value="2"/>
</dbReference>
<protein>
    <submittedName>
        <fullName evidence="13">Uncharacterized protein</fullName>
    </submittedName>
</protein>
<evidence type="ECO:0000256" key="2">
    <source>
        <dbReference type="ARBA" id="ARBA00007577"/>
    </source>
</evidence>
<dbReference type="PROSITE" id="PS50929">
    <property type="entry name" value="ABC_TM1F"/>
    <property type="match status" value="2"/>
</dbReference>
<dbReference type="InterPro" id="IPR027417">
    <property type="entry name" value="P-loop_NTPase"/>
</dbReference>
<dbReference type="GO" id="GO:0090374">
    <property type="term" value="P:oligopeptide export from mitochondrion"/>
    <property type="evidence" value="ECO:0007669"/>
    <property type="project" value="TreeGrafter"/>
</dbReference>
<dbReference type="Pfam" id="PF00664">
    <property type="entry name" value="ABC_membrane"/>
    <property type="match status" value="2"/>
</dbReference>
<dbReference type="SMART" id="SM00382">
    <property type="entry name" value="AAA"/>
    <property type="match status" value="2"/>
</dbReference>
<feature type="compositionally biased region" description="Acidic residues" evidence="9">
    <location>
        <begin position="719"/>
        <end position="728"/>
    </location>
</feature>
<feature type="transmembrane region" description="Helical" evidence="10">
    <location>
        <begin position="885"/>
        <end position="910"/>
    </location>
</feature>
<reference evidence="13" key="1">
    <citation type="submission" date="2021-10" db="EMBL/GenBank/DDBJ databases">
        <authorList>
            <person name="Piombo E."/>
        </authorList>
    </citation>
    <scope>NUCLEOTIDE SEQUENCE</scope>
</reference>